<keyword evidence="3" id="KW-0378">Hydrolase</keyword>
<evidence type="ECO:0000256" key="3">
    <source>
        <dbReference type="ARBA" id="ARBA00022801"/>
    </source>
</evidence>
<protein>
    <submittedName>
        <fullName evidence="5">VRR-NUC domain containing protein</fullName>
    </submittedName>
</protein>
<feature type="domain" description="VRR-NUC" evidence="4">
    <location>
        <begin position="1"/>
        <end position="81"/>
    </location>
</feature>
<comment type="cofactor">
    <cofactor evidence="1">
        <name>Mg(2+)</name>
        <dbReference type="ChEBI" id="CHEBI:18420"/>
    </cofactor>
</comment>
<dbReference type="InterPro" id="IPR011856">
    <property type="entry name" value="tRNA_endonuc-like_dom_sf"/>
</dbReference>
<gene>
    <name evidence="5" type="ORF">UFOVP682_37</name>
</gene>
<evidence type="ECO:0000256" key="2">
    <source>
        <dbReference type="ARBA" id="ARBA00022722"/>
    </source>
</evidence>
<accession>A0A6J5NJF1</accession>
<dbReference type="SMART" id="SM00990">
    <property type="entry name" value="VRR_NUC"/>
    <property type="match status" value="1"/>
</dbReference>
<proteinExistence type="predicted"/>
<dbReference type="GO" id="GO:0003676">
    <property type="term" value="F:nucleic acid binding"/>
    <property type="evidence" value="ECO:0007669"/>
    <property type="project" value="InterPro"/>
</dbReference>
<dbReference type="Gene3D" id="3.40.1350.10">
    <property type="match status" value="1"/>
</dbReference>
<evidence type="ECO:0000259" key="4">
    <source>
        <dbReference type="SMART" id="SM00990"/>
    </source>
</evidence>
<name>A0A6J5NJF1_9CAUD</name>
<sequence>MLEKEIEKYFVWTVERAGGKTYKFRSVNQRGVSDRIACMPDGTTWFVELKTKSGRLSELQKIFRNDVLRLKQNYACLWSKEMVEEWVRKQSS</sequence>
<dbReference type="GO" id="GO:0004518">
    <property type="term" value="F:nuclease activity"/>
    <property type="evidence" value="ECO:0007669"/>
    <property type="project" value="UniProtKB-KW"/>
</dbReference>
<keyword evidence="2" id="KW-0540">Nuclease</keyword>
<dbReference type="EMBL" id="LR796661">
    <property type="protein sequence ID" value="CAB4157591.1"/>
    <property type="molecule type" value="Genomic_DNA"/>
</dbReference>
<reference evidence="5" key="1">
    <citation type="submission" date="2020-04" db="EMBL/GenBank/DDBJ databases">
        <authorList>
            <person name="Chiriac C."/>
            <person name="Salcher M."/>
            <person name="Ghai R."/>
            <person name="Kavagutti S V."/>
        </authorList>
    </citation>
    <scope>NUCLEOTIDE SEQUENCE</scope>
</reference>
<evidence type="ECO:0000256" key="1">
    <source>
        <dbReference type="ARBA" id="ARBA00001946"/>
    </source>
</evidence>
<organism evidence="5">
    <name type="scientific">uncultured Caudovirales phage</name>
    <dbReference type="NCBI Taxonomy" id="2100421"/>
    <lineage>
        <taxon>Viruses</taxon>
        <taxon>Duplodnaviria</taxon>
        <taxon>Heunggongvirae</taxon>
        <taxon>Uroviricota</taxon>
        <taxon>Caudoviricetes</taxon>
        <taxon>Peduoviridae</taxon>
        <taxon>Maltschvirus</taxon>
        <taxon>Maltschvirus maltsch</taxon>
    </lineage>
</organism>
<dbReference type="GO" id="GO:0016788">
    <property type="term" value="F:hydrolase activity, acting on ester bonds"/>
    <property type="evidence" value="ECO:0007669"/>
    <property type="project" value="InterPro"/>
</dbReference>
<evidence type="ECO:0000313" key="5">
    <source>
        <dbReference type="EMBL" id="CAB4157591.1"/>
    </source>
</evidence>
<dbReference type="InterPro" id="IPR014883">
    <property type="entry name" value="VRR_NUC"/>
</dbReference>